<feature type="coiled-coil region" evidence="1">
    <location>
        <begin position="3"/>
        <end position="63"/>
    </location>
</feature>
<sequence>MNEDDLEKEIERLDKQISKAEAMIDYQRKHKANMRVSPEQIFVKTAREKIRQLDSQLNDLRRKR</sequence>
<dbReference type="RefSeq" id="WP_311360234.1">
    <property type="nucleotide sequence ID" value="NZ_JAVRIE010000001.1"/>
</dbReference>
<name>A0AAW8QW99_9ALTE</name>
<dbReference type="EMBL" id="JAVRIE010000001">
    <property type="protein sequence ID" value="MDT0581433.1"/>
    <property type="molecule type" value="Genomic_DNA"/>
</dbReference>
<dbReference type="AlphaFoldDB" id="A0AAW8QW99"/>
<gene>
    <name evidence="2" type="ORF">RM544_02710</name>
</gene>
<organism evidence="2 3">
    <name type="scientific">Brumicola blandensis</name>
    <dbReference type="NCBI Taxonomy" id="3075611"/>
    <lineage>
        <taxon>Bacteria</taxon>
        <taxon>Pseudomonadati</taxon>
        <taxon>Pseudomonadota</taxon>
        <taxon>Gammaproteobacteria</taxon>
        <taxon>Alteromonadales</taxon>
        <taxon>Alteromonadaceae</taxon>
        <taxon>Brumicola</taxon>
    </lineage>
</organism>
<comment type="caution">
    <text evidence="2">The sequence shown here is derived from an EMBL/GenBank/DDBJ whole genome shotgun (WGS) entry which is preliminary data.</text>
</comment>
<keyword evidence="3" id="KW-1185">Reference proteome</keyword>
<evidence type="ECO:0000313" key="3">
    <source>
        <dbReference type="Proteomes" id="UP001249020"/>
    </source>
</evidence>
<reference evidence="2 3" key="1">
    <citation type="submission" date="2023-09" db="EMBL/GenBank/DDBJ databases">
        <authorList>
            <person name="Rey-Velasco X."/>
        </authorList>
    </citation>
    <scope>NUCLEOTIDE SEQUENCE [LARGE SCALE GENOMIC DNA]</scope>
    <source>
        <strain evidence="2 3">W409</strain>
    </source>
</reference>
<dbReference type="Proteomes" id="UP001249020">
    <property type="component" value="Unassembled WGS sequence"/>
</dbReference>
<evidence type="ECO:0000313" key="2">
    <source>
        <dbReference type="EMBL" id="MDT0581433.1"/>
    </source>
</evidence>
<keyword evidence="1" id="KW-0175">Coiled coil</keyword>
<proteinExistence type="predicted"/>
<protein>
    <submittedName>
        <fullName evidence="2">Uncharacterized protein</fullName>
    </submittedName>
</protein>
<evidence type="ECO:0000256" key="1">
    <source>
        <dbReference type="SAM" id="Coils"/>
    </source>
</evidence>
<accession>A0AAW8QW99</accession>